<gene>
    <name evidence="1" type="ORF">HRG_08108</name>
</gene>
<evidence type="ECO:0000313" key="2">
    <source>
        <dbReference type="Proteomes" id="UP000824596"/>
    </source>
</evidence>
<accession>A0A9P8MTE8</accession>
<sequence length="75" mass="8575">MDCNDEFYDEIQPVIPRPNQMKVLVLGLPRTGEDFDRILWNYDAVTDDPCCLFIEELIDAYPEAKVILTLGKPAS</sequence>
<dbReference type="AlphaFoldDB" id="A0A9P8MTE8"/>
<evidence type="ECO:0000313" key="1">
    <source>
        <dbReference type="EMBL" id="KAH0960955.1"/>
    </source>
</evidence>
<dbReference type="InterPro" id="IPR027417">
    <property type="entry name" value="P-loop_NTPase"/>
</dbReference>
<dbReference type="InterPro" id="IPR040632">
    <property type="entry name" value="Sulfotransfer_4"/>
</dbReference>
<proteinExistence type="predicted"/>
<name>A0A9P8MTE8_9HYPO</name>
<dbReference type="OrthoDB" id="408152at2759"/>
<organism evidence="1 2">
    <name type="scientific">Hirsutella rhossiliensis</name>
    <dbReference type="NCBI Taxonomy" id="111463"/>
    <lineage>
        <taxon>Eukaryota</taxon>
        <taxon>Fungi</taxon>
        <taxon>Dikarya</taxon>
        <taxon>Ascomycota</taxon>
        <taxon>Pezizomycotina</taxon>
        <taxon>Sordariomycetes</taxon>
        <taxon>Hypocreomycetidae</taxon>
        <taxon>Hypocreales</taxon>
        <taxon>Ophiocordycipitaceae</taxon>
        <taxon>Hirsutella</taxon>
    </lineage>
</organism>
<comment type="caution">
    <text evidence="1">The sequence shown here is derived from an EMBL/GenBank/DDBJ whole genome shotgun (WGS) entry which is preliminary data.</text>
</comment>
<dbReference type="Gene3D" id="3.40.50.300">
    <property type="entry name" value="P-loop containing nucleotide triphosphate hydrolases"/>
    <property type="match status" value="1"/>
</dbReference>
<protein>
    <submittedName>
        <fullName evidence="1">Uncharacterized protein</fullName>
    </submittedName>
</protein>
<dbReference type="GeneID" id="68357237"/>
<dbReference type="RefSeq" id="XP_044718468.1">
    <property type="nucleotide sequence ID" value="XM_044866579.1"/>
</dbReference>
<dbReference type="EMBL" id="JAIZPD010000009">
    <property type="protein sequence ID" value="KAH0960955.1"/>
    <property type="molecule type" value="Genomic_DNA"/>
</dbReference>
<reference evidence="1" key="1">
    <citation type="submission" date="2021-09" db="EMBL/GenBank/DDBJ databases">
        <title>A high-quality genome of the endoparasitic fungus Hirsutella rhossiliensis with a comparison of Hirsutella genomes reveals transposable elements contributing to genome size variation.</title>
        <authorList>
            <person name="Lin R."/>
            <person name="Jiao Y."/>
            <person name="Sun X."/>
            <person name="Ling J."/>
            <person name="Xie B."/>
            <person name="Cheng X."/>
        </authorList>
    </citation>
    <scope>NUCLEOTIDE SEQUENCE</scope>
    <source>
        <strain evidence="1">HR02</strain>
    </source>
</reference>
<keyword evidence="2" id="KW-1185">Reference proteome</keyword>
<dbReference type="Proteomes" id="UP000824596">
    <property type="component" value="Unassembled WGS sequence"/>
</dbReference>
<dbReference type="Pfam" id="PF17784">
    <property type="entry name" value="Sulfotransfer_4"/>
    <property type="match status" value="1"/>
</dbReference>